<dbReference type="Ensembl" id="ENSOANT00000013829.3">
    <property type="protein sequence ID" value="ENSOANP00000013826.3"/>
    <property type="gene ID" value="ENSOANG00000008680.4"/>
</dbReference>
<organism evidence="9 10">
    <name type="scientific">Ornithorhynchus anatinus</name>
    <name type="common">Duckbill platypus</name>
    <dbReference type="NCBI Taxonomy" id="9258"/>
    <lineage>
        <taxon>Eukaryota</taxon>
        <taxon>Metazoa</taxon>
        <taxon>Chordata</taxon>
        <taxon>Craniata</taxon>
        <taxon>Vertebrata</taxon>
        <taxon>Euteleostomi</taxon>
        <taxon>Mammalia</taxon>
        <taxon>Monotremata</taxon>
        <taxon>Ornithorhynchidae</taxon>
        <taxon>Ornithorhynchus</taxon>
    </lineage>
</organism>
<dbReference type="GO" id="GO:0005789">
    <property type="term" value="C:endoplasmic reticulum membrane"/>
    <property type="evidence" value="ECO:0000318"/>
    <property type="project" value="GO_Central"/>
</dbReference>
<proteinExistence type="inferred from homology"/>
<dbReference type="GO" id="GO:0008611">
    <property type="term" value="P:ether lipid biosynthetic process"/>
    <property type="evidence" value="ECO:0000318"/>
    <property type="project" value="GO_Central"/>
</dbReference>
<evidence type="ECO:0000313" key="10">
    <source>
        <dbReference type="Proteomes" id="UP000002279"/>
    </source>
</evidence>
<dbReference type="InterPro" id="IPR052601">
    <property type="entry name" value="Plasmalogen_desaturase"/>
</dbReference>
<dbReference type="Pfam" id="PF10520">
    <property type="entry name" value="Lipid_desat"/>
    <property type="match status" value="1"/>
</dbReference>
<dbReference type="PANTHER" id="PTHR48177:SF1">
    <property type="entry name" value="PLASMANYLETHANOLAMINE DESATURASE 1"/>
    <property type="match status" value="1"/>
</dbReference>
<feature type="compositionally biased region" description="Basic residues" evidence="6">
    <location>
        <begin position="105"/>
        <end position="121"/>
    </location>
</feature>
<dbReference type="InterPro" id="IPR019547">
    <property type="entry name" value="Lipid_desat"/>
</dbReference>
<evidence type="ECO:0000256" key="1">
    <source>
        <dbReference type="ARBA" id="ARBA00004141"/>
    </source>
</evidence>
<comment type="subcellular location">
    <subcellularLocation>
        <location evidence="1">Membrane</location>
        <topology evidence="1">Multi-pass membrane protein</topology>
    </subcellularLocation>
</comment>
<reference evidence="9" key="1">
    <citation type="submission" date="2025-08" db="UniProtKB">
        <authorList>
            <consortium name="Ensembl"/>
        </authorList>
    </citation>
    <scope>IDENTIFICATION</scope>
    <source>
        <strain evidence="9">Glennie</strain>
    </source>
</reference>
<dbReference type="STRING" id="9258.ENSOANP00000013826"/>
<dbReference type="Proteomes" id="UP000002279">
    <property type="component" value="Unplaced"/>
</dbReference>
<evidence type="ECO:0000256" key="6">
    <source>
        <dbReference type="SAM" id="MobiDB-lite"/>
    </source>
</evidence>
<name>F6QBM7_ORNAN</name>
<dbReference type="eggNOG" id="KOG3011">
    <property type="taxonomic scope" value="Eukaryota"/>
</dbReference>
<feature type="region of interest" description="Disordered" evidence="6">
    <location>
        <begin position="105"/>
        <end position="183"/>
    </location>
</feature>
<dbReference type="GO" id="GO:0050207">
    <property type="term" value="F:plasmanylethanolamine desaturase activity"/>
    <property type="evidence" value="ECO:0000318"/>
    <property type="project" value="GO_Central"/>
</dbReference>
<feature type="transmembrane region" description="Helical" evidence="7">
    <location>
        <begin position="197"/>
        <end position="218"/>
    </location>
</feature>
<dbReference type="InParanoid" id="F6QBM7"/>
<dbReference type="Bgee" id="ENSOANG00000008680">
    <property type="expression patterns" value="Expressed in endometrium and 7 other cell types or tissues"/>
</dbReference>
<evidence type="ECO:0000256" key="3">
    <source>
        <dbReference type="ARBA" id="ARBA00022692"/>
    </source>
</evidence>
<gene>
    <name evidence="9" type="primary">TMEM189</name>
</gene>
<feature type="compositionally biased region" description="Gly residues" evidence="6">
    <location>
        <begin position="130"/>
        <end position="147"/>
    </location>
</feature>
<dbReference type="PANTHER" id="PTHR48177">
    <property type="entry name" value="TRANSMEMBRANE PROTEIN 189"/>
    <property type="match status" value="1"/>
</dbReference>
<comment type="similarity">
    <text evidence="2">Belongs to the fatty acid desaturase CarF family.</text>
</comment>
<accession>F6QBM7</accession>
<feature type="transmembrane region" description="Helical" evidence="7">
    <location>
        <begin position="230"/>
        <end position="251"/>
    </location>
</feature>
<evidence type="ECO:0000256" key="7">
    <source>
        <dbReference type="SAM" id="Phobius"/>
    </source>
</evidence>
<dbReference type="UniPathway" id="UPA00199"/>
<sequence length="423" mass="47037">MWPPPLSSRPPSPAAGLAEVGAPAVFPLAGTAPGGRADVSLGNRRCGAPPLRSPPALRLPLLDWLRTVRPPSSHWRAPPPPAVSDWLRGAGGAVDGWFGRRRPLIGQRHRSMRRRRRRRRLPGPVAAPGRGAGPAGAMEGGGGGGGGEEGEEAPPAQPAGQQDSHPEPEASGGGRRRGPQHAGARELADLYSPGKRVQEWFCVITCFSLIFFNLYHLLRHASLEHTRPVLLGMFAGILIADFLSGLVHWGADTWGSVELPVVGKAFIRPFREHHIDPTAITRHDFVETNGDNCLVTLLPLANMAYKFSTLSPESVQQLYPWECFVFCLIIFVTFTNQIHKWSHTYFGLPRWVTFLQDWHIILPRKHHRIHHVSPHETYFCITTGWLNYPLEKIGFWRRLEDIIQGLTGEKPRADDMKWAQKTK</sequence>
<evidence type="ECO:0000313" key="9">
    <source>
        <dbReference type="Ensembl" id="ENSOANP00000013826.3"/>
    </source>
</evidence>
<evidence type="ECO:0000256" key="5">
    <source>
        <dbReference type="ARBA" id="ARBA00023136"/>
    </source>
</evidence>
<evidence type="ECO:0000256" key="4">
    <source>
        <dbReference type="ARBA" id="ARBA00022989"/>
    </source>
</evidence>
<keyword evidence="3 7" id="KW-0812">Transmembrane</keyword>
<feature type="transmembrane region" description="Helical" evidence="7">
    <location>
        <begin position="318"/>
        <end position="335"/>
    </location>
</feature>
<dbReference type="GO" id="GO:0006631">
    <property type="term" value="P:fatty acid metabolic process"/>
    <property type="evidence" value="ECO:0007669"/>
    <property type="project" value="UniProtKB-UniPathway"/>
</dbReference>
<protein>
    <submittedName>
        <fullName evidence="9">Transmembrane protein 189</fullName>
    </submittedName>
</protein>
<dbReference type="AlphaFoldDB" id="F6QBM7"/>
<keyword evidence="4 7" id="KW-1133">Transmembrane helix</keyword>
<keyword evidence="10" id="KW-1185">Reference proteome</keyword>
<evidence type="ECO:0000259" key="8">
    <source>
        <dbReference type="Pfam" id="PF10520"/>
    </source>
</evidence>
<dbReference type="GeneTree" id="ENSGT00940000163703"/>
<reference evidence="9" key="2">
    <citation type="submission" date="2025-09" db="UniProtKB">
        <authorList>
            <consortium name="Ensembl"/>
        </authorList>
    </citation>
    <scope>IDENTIFICATION</scope>
    <source>
        <strain evidence="9">Glennie</strain>
    </source>
</reference>
<feature type="domain" description="Lipid desaturase" evidence="8">
    <location>
        <begin position="237"/>
        <end position="414"/>
    </location>
</feature>
<evidence type="ECO:0000256" key="2">
    <source>
        <dbReference type="ARBA" id="ARBA00007620"/>
    </source>
</evidence>
<dbReference type="FunCoup" id="F6QBM7">
    <property type="interactions" value="802"/>
</dbReference>
<keyword evidence="5 7" id="KW-0472">Membrane</keyword>
<dbReference type="HOGENOM" id="CLU_065233_1_1_1"/>